<protein>
    <submittedName>
        <fullName evidence="2">Phenazine biosynthesis-like protein</fullName>
    </submittedName>
</protein>
<dbReference type="STRING" id="436010.A0A166HJ38"/>
<gene>
    <name evidence="2" type="ORF">FIBSPDRAFT_791313</name>
</gene>
<evidence type="ECO:0000313" key="3">
    <source>
        <dbReference type="Proteomes" id="UP000076532"/>
    </source>
</evidence>
<dbReference type="GO" id="GO:0016853">
    <property type="term" value="F:isomerase activity"/>
    <property type="evidence" value="ECO:0007669"/>
    <property type="project" value="TreeGrafter"/>
</dbReference>
<evidence type="ECO:0000256" key="1">
    <source>
        <dbReference type="PIRSR" id="PIRSR016184-1"/>
    </source>
</evidence>
<proteinExistence type="predicted"/>
<keyword evidence="3" id="KW-1185">Reference proteome</keyword>
<reference evidence="2 3" key="1">
    <citation type="journal article" date="2016" name="Mol. Biol. Evol.">
        <title>Comparative Genomics of Early-Diverging Mushroom-Forming Fungi Provides Insights into the Origins of Lignocellulose Decay Capabilities.</title>
        <authorList>
            <person name="Nagy L.G."/>
            <person name="Riley R."/>
            <person name="Tritt A."/>
            <person name="Adam C."/>
            <person name="Daum C."/>
            <person name="Floudas D."/>
            <person name="Sun H."/>
            <person name="Yadav J.S."/>
            <person name="Pangilinan J."/>
            <person name="Larsson K.H."/>
            <person name="Matsuura K."/>
            <person name="Barry K."/>
            <person name="Labutti K."/>
            <person name="Kuo R."/>
            <person name="Ohm R.A."/>
            <person name="Bhattacharya S.S."/>
            <person name="Shirouzu T."/>
            <person name="Yoshinaga Y."/>
            <person name="Martin F.M."/>
            <person name="Grigoriev I.V."/>
            <person name="Hibbett D.S."/>
        </authorList>
    </citation>
    <scope>NUCLEOTIDE SEQUENCE [LARGE SCALE GENOMIC DNA]</scope>
    <source>
        <strain evidence="2 3">CBS 109695</strain>
    </source>
</reference>
<dbReference type="EMBL" id="KV417568">
    <property type="protein sequence ID" value="KZP18912.1"/>
    <property type="molecule type" value="Genomic_DNA"/>
</dbReference>
<dbReference type="Pfam" id="PF02567">
    <property type="entry name" value="PhzC-PhzF"/>
    <property type="match status" value="2"/>
</dbReference>
<dbReference type="PIRSF" id="PIRSF016184">
    <property type="entry name" value="PhzC_PhzF"/>
    <property type="match status" value="1"/>
</dbReference>
<accession>A0A166HJ38</accession>
<dbReference type="NCBIfam" id="TIGR00654">
    <property type="entry name" value="PhzF_family"/>
    <property type="match status" value="1"/>
</dbReference>
<organism evidence="2 3">
    <name type="scientific">Athelia psychrophila</name>
    <dbReference type="NCBI Taxonomy" id="1759441"/>
    <lineage>
        <taxon>Eukaryota</taxon>
        <taxon>Fungi</taxon>
        <taxon>Dikarya</taxon>
        <taxon>Basidiomycota</taxon>
        <taxon>Agaricomycotina</taxon>
        <taxon>Agaricomycetes</taxon>
        <taxon>Agaricomycetidae</taxon>
        <taxon>Atheliales</taxon>
        <taxon>Atheliaceae</taxon>
        <taxon>Athelia</taxon>
    </lineage>
</organism>
<evidence type="ECO:0000313" key="2">
    <source>
        <dbReference type="EMBL" id="KZP18912.1"/>
    </source>
</evidence>
<dbReference type="SUPFAM" id="SSF54506">
    <property type="entry name" value="Diaminopimelate epimerase-like"/>
    <property type="match status" value="1"/>
</dbReference>
<dbReference type="InterPro" id="IPR003719">
    <property type="entry name" value="Phenazine_PhzF-like"/>
</dbReference>
<dbReference type="Gene3D" id="3.10.310.10">
    <property type="entry name" value="Diaminopimelate Epimerase, Chain A, domain 1"/>
    <property type="match status" value="2"/>
</dbReference>
<dbReference type="PANTHER" id="PTHR13774">
    <property type="entry name" value="PHENAZINE BIOSYNTHESIS PROTEIN"/>
    <property type="match status" value="1"/>
</dbReference>
<dbReference type="GO" id="GO:0005737">
    <property type="term" value="C:cytoplasm"/>
    <property type="evidence" value="ECO:0007669"/>
    <property type="project" value="TreeGrafter"/>
</dbReference>
<dbReference type="AlphaFoldDB" id="A0A166HJ38"/>
<dbReference type="OrthoDB" id="75169at2759"/>
<sequence length="310" mass="33512">MKLDFTTLDVFTKQRLSGNQVAIIRIPAVLRDQINEEQKQKIASEFNLSETVFLNEAGKDDEVVDYDIFTPLSRIAFAGHPTIGTAVYIAAYARNLYPIVHTLKTLAGLAPITFNPSTSIASIVVPHDVHIHATRLPHPLPSSAGGDGSPTVPLVSIVRGMAFNLVPLTTLEALVSVSAGLLPVPEVYRGLHLDAFDGWNAGLTGTFYYVDLGIDPDQPGCRFIRTRSIGSREDPGTGSASSALCCYLSLLEGREKGKGPFEFHLVQGVEVKRRCDIFVSVIRTEGGEDIDEVRLSGGAVKIIEGVIEVN</sequence>
<dbReference type="PANTHER" id="PTHR13774:SF32">
    <property type="entry name" value="ANTISENSE-ENHANCING SEQUENCE 1"/>
    <property type="match status" value="1"/>
</dbReference>
<dbReference type="Proteomes" id="UP000076532">
    <property type="component" value="Unassembled WGS sequence"/>
</dbReference>
<name>A0A166HJ38_9AGAM</name>
<feature type="active site" evidence="1">
    <location>
        <position position="50"/>
    </location>
</feature>